<feature type="active site" description="Proton donor" evidence="1">
    <location>
        <position position="132"/>
    </location>
</feature>
<comment type="similarity">
    <text evidence="3">Belongs to the dTDP-4-dehydrorhamnose 3,5-epimerase family.</text>
</comment>
<dbReference type="OrthoDB" id="9800680at2"/>
<evidence type="ECO:0000256" key="2">
    <source>
        <dbReference type="PIRSR" id="PIRSR600888-3"/>
    </source>
</evidence>
<comment type="pathway">
    <text evidence="3">Carbohydrate biosynthesis; dTDP-L-rhamnose biosynthesis.</text>
</comment>
<dbReference type="GO" id="GO:0000271">
    <property type="term" value="P:polysaccharide biosynthetic process"/>
    <property type="evidence" value="ECO:0007669"/>
    <property type="project" value="TreeGrafter"/>
</dbReference>
<dbReference type="AlphaFoldDB" id="A0A1H0Q7M4"/>
<dbReference type="Gene3D" id="2.60.120.10">
    <property type="entry name" value="Jelly Rolls"/>
    <property type="match status" value="1"/>
</dbReference>
<feature type="active site" description="Proton acceptor" evidence="1">
    <location>
        <position position="62"/>
    </location>
</feature>
<dbReference type="GO" id="GO:0008830">
    <property type="term" value="F:dTDP-4-dehydrorhamnose 3,5-epimerase activity"/>
    <property type="evidence" value="ECO:0007669"/>
    <property type="project" value="UniProtKB-UniRule"/>
</dbReference>
<protein>
    <recommendedName>
        <fullName evidence="3">dTDP-4-dehydrorhamnose 3,5-epimerase</fullName>
        <ecNumber evidence="3">5.1.3.13</ecNumber>
    </recommendedName>
    <alternativeName>
        <fullName evidence="3">Thymidine diphospho-4-keto-rhamnose 3,5-epimerase</fullName>
    </alternativeName>
</protein>
<dbReference type="NCBIfam" id="TIGR01221">
    <property type="entry name" value="rmlC"/>
    <property type="match status" value="1"/>
</dbReference>
<dbReference type="InterPro" id="IPR011051">
    <property type="entry name" value="RmlC_Cupin_sf"/>
</dbReference>
<sequence>MKVTETKLKGVYVVEPQVFGDARGWFTESWSEKKLAEAGIKADFVQDNHSYSAQKGTLRGLHYQLNPMCQAKMLRCTRGKIFDVAVDIRKGSPQYGQWVGVELSAENHKQLFIPRGFAHGFITLTDDVEVQYKADNYYAPECDGNIRWDDPEINVEWPIEPVILSDKDRVAPLLKERTDLNFVYEG</sequence>
<dbReference type="Proteomes" id="UP000182412">
    <property type="component" value="Unassembled WGS sequence"/>
</dbReference>
<comment type="catalytic activity">
    <reaction evidence="3">
        <text>dTDP-4-dehydro-6-deoxy-alpha-D-glucose = dTDP-4-dehydro-beta-L-rhamnose</text>
        <dbReference type="Rhea" id="RHEA:16969"/>
        <dbReference type="ChEBI" id="CHEBI:57649"/>
        <dbReference type="ChEBI" id="CHEBI:62830"/>
        <dbReference type="EC" id="5.1.3.13"/>
    </reaction>
</comment>
<dbReference type="EMBL" id="FNJQ01000007">
    <property type="protein sequence ID" value="SDP13397.1"/>
    <property type="molecule type" value="Genomic_DNA"/>
</dbReference>
<dbReference type="PANTHER" id="PTHR21047">
    <property type="entry name" value="DTDP-6-DEOXY-D-GLUCOSE-3,5 EPIMERASE"/>
    <property type="match status" value="1"/>
</dbReference>
<gene>
    <name evidence="4" type="ORF">SAMN05216366_10736</name>
</gene>
<organism evidence="4 5">
    <name type="scientific">Selenomonas ruminantium</name>
    <dbReference type="NCBI Taxonomy" id="971"/>
    <lineage>
        <taxon>Bacteria</taxon>
        <taxon>Bacillati</taxon>
        <taxon>Bacillota</taxon>
        <taxon>Negativicutes</taxon>
        <taxon>Selenomonadales</taxon>
        <taxon>Selenomonadaceae</taxon>
        <taxon>Selenomonas</taxon>
    </lineage>
</organism>
<reference evidence="4 5" key="1">
    <citation type="submission" date="2016-10" db="EMBL/GenBank/DDBJ databases">
        <authorList>
            <person name="de Groot N.N."/>
        </authorList>
    </citation>
    <scope>NUCLEOTIDE SEQUENCE [LARGE SCALE GENOMIC DNA]</scope>
    <source>
        <strain evidence="4 5">S137</strain>
    </source>
</reference>
<proteinExistence type="inferred from homology"/>
<dbReference type="UniPathway" id="UPA00124"/>
<dbReference type="GO" id="GO:0019305">
    <property type="term" value="P:dTDP-rhamnose biosynthetic process"/>
    <property type="evidence" value="ECO:0007669"/>
    <property type="project" value="UniProtKB-UniRule"/>
</dbReference>
<comment type="subunit">
    <text evidence="3">Homodimer.</text>
</comment>
<evidence type="ECO:0000256" key="1">
    <source>
        <dbReference type="PIRSR" id="PIRSR600888-1"/>
    </source>
</evidence>
<dbReference type="InterPro" id="IPR014710">
    <property type="entry name" value="RmlC-like_jellyroll"/>
</dbReference>
<evidence type="ECO:0000313" key="5">
    <source>
        <dbReference type="Proteomes" id="UP000182412"/>
    </source>
</evidence>
<evidence type="ECO:0000313" key="4">
    <source>
        <dbReference type="EMBL" id="SDP13397.1"/>
    </source>
</evidence>
<dbReference type="CDD" id="cd00438">
    <property type="entry name" value="cupin_RmlC"/>
    <property type="match status" value="1"/>
</dbReference>
<dbReference type="Pfam" id="PF00908">
    <property type="entry name" value="dTDP_sugar_isom"/>
    <property type="match status" value="1"/>
</dbReference>
<dbReference type="RefSeq" id="WP_074571760.1">
    <property type="nucleotide sequence ID" value="NZ_FNJQ01000007.1"/>
</dbReference>
<dbReference type="SUPFAM" id="SSF51182">
    <property type="entry name" value="RmlC-like cupins"/>
    <property type="match status" value="1"/>
</dbReference>
<keyword evidence="3" id="KW-0413">Isomerase</keyword>
<dbReference type="InterPro" id="IPR000888">
    <property type="entry name" value="RmlC-like"/>
</dbReference>
<dbReference type="EC" id="5.1.3.13" evidence="3"/>
<name>A0A1H0Q7M4_SELRU</name>
<comment type="function">
    <text evidence="3">Catalyzes the epimerization of the C3' and C5'positions of dTDP-6-deoxy-D-xylo-4-hexulose, forming dTDP-6-deoxy-L-lyxo-4-hexulose.</text>
</comment>
<accession>A0A1H0Q7M4</accession>
<feature type="site" description="Participates in a stacking interaction with the thymidine ring of dTDP-4-oxo-6-deoxyglucose" evidence="2">
    <location>
        <position position="138"/>
    </location>
</feature>
<dbReference type="GO" id="GO:0005829">
    <property type="term" value="C:cytosol"/>
    <property type="evidence" value="ECO:0007669"/>
    <property type="project" value="TreeGrafter"/>
</dbReference>
<dbReference type="PANTHER" id="PTHR21047:SF2">
    <property type="entry name" value="THYMIDINE DIPHOSPHO-4-KETO-RHAMNOSE 3,5-EPIMERASE"/>
    <property type="match status" value="1"/>
</dbReference>
<evidence type="ECO:0000256" key="3">
    <source>
        <dbReference type="RuleBase" id="RU364069"/>
    </source>
</evidence>